<dbReference type="Proteomes" id="UP000663842">
    <property type="component" value="Unassembled WGS sequence"/>
</dbReference>
<name>A0A816ZZ26_9BILA</name>
<comment type="caution">
    <text evidence="2">The sequence shown here is derived from an EMBL/GenBank/DDBJ whole genome shotgun (WGS) entry which is preliminary data.</text>
</comment>
<evidence type="ECO:0000313" key="4">
    <source>
        <dbReference type="Proteomes" id="UP000663887"/>
    </source>
</evidence>
<protein>
    <submittedName>
        <fullName evidence="2">Uncharacterized protein</fullName>
    </submittedName>
</protein>
<sequence>MKRKLTPLDQVQDKYLFPVTPLIDSPSKDISKTLPLLIIPEDIDYSIIPHADELLPVDGSLMHSRSHPTTPTTPKELPGDSSSRRIDLSLLSSEQDSPICTKLKLTFPADLWGDQCESELSGKDSLSFEM</sequence>
<evidence type="ECO:0000313" key="2">
    <source>
        <dbReference type="EMBL" id="CAF2234892.1"/>
    </source>
</evidence>
<evidence type="ECO:0000256" key="1">
    <source>
        <dbReference type="SAM" id="MobiDB-lite"/>
    </source>
</evidence>
<proteinExistence type="predicted"/>
<reference evidence="2" key="1">
    <citation type="submission" date="2021-02" db="EMBL/GenBank/DDBJ databases">
        <authorList>
            <person name="Nowell W R."/>
        </authorList>
    </citation>
    <scope>NUCLEOTIDE SEQUENCE</scope>
</reference>
<organism evidence="2 4">
    <name type="scientific">Rotaria magnacalcarata</name>
    <dbReference type="NCBI Taxonomy" id="392030"/>
    <lineage>
        <taxon>Eukaryota</taxon>
        <taxon>Metazoa</taxon>
        <taxon>Spiralia</taxon>
        <taxon>Gnathifera</taxon>
        <taxon>Rotifera</taxon>
        <taxon>Eurotatoria</taxon>
        <taxon>Bdelloidea</taxon>
        <taxon>Philodinida</taxon>
        <taxon>Philodinidae</taxon>
        <taxon>Rotaria</taxon>
    </lineage>
</organism>
<dbReference type="Proteomes" id="UP000663887">
    <property type="component" value="Unassembled WGS sequence"/>
</dbReference>
<dbReference type="EMBL" id="CAJNRG010017616">
    <property type="protein sequence ID" value="CAF2234892.1"/>
    <property type="molecule type" value="Genomic_DNA"/>
</dbReference>
<accession>A0A816ZZ26</accession>
<dbReference type="AlphaFoldDB" id="A0A816ZZ26"/>
<feature type="region of interest" description="Disordered" evidence="1">
    <location>
        <begin position="59"/>
        <end position="85"/>
    </location>
</feature>
<gene>
    <name evidence="3" type="ORF">UXM345_LOCUS10872</name>
    <name evidence="2" type="ORF">XDN619_LOCUS34529</name>
</gene>
<evidence type="ECO:0000313" key="3">
    <source>
        <dbReference type="EMBL" id="CAF3907229.1"/>
    </source>
</evidence>
<dbReference type="EMBL" id="CAJOBF010001057">
    <property type="protein sequence ID" value="CAF3907229.1"/>
    <property type="molecule type" value="Genomic_DNA"/>
</dbReference>